<name>A0A8J6HJT3_TENMO</name>
<feature type="region of interest" description="Disordered" evidence="1">
    <location>
        <begin position="333"/>
        <end position="404"/>
    </location>
</feature>
<evidence type="ECO:0000256" key="1">
    <source>
        <dbReference type="SAM" id="MobiDB-lite"/>
    </source>
</evidence>
<feature type="compositionally biased region" description="Basic residues" evidence="1">
    <location>
        <begin position="347"/>
        <end position="358"/>
    </location>
</feature>
<evidence type="ECO:0000313" key="3">
    <source>
        <dbReference type="Proteomes" id="UP000719412"/>
    </source>
</evidence>
<feature type="compositionally biased region" description="Basic and acidic residues" evidence="1">
    <location>
        <begin position="364"/>
        <end position="380"/>
    </location>
</feature>
<reference evidence="2" key="1">
    <citation type="journal article" date="2020" name="J Insects Food Feed">
        <title>The yellow mealworm (Tenebrio molitor) genome: a resource for the emerging insects as food and feed industry.</title>
        <authorList>
            <person name="Eriksson T."/>
            <person name="Andere A."/>
            <person name="Kelstrup H."/>
            <person name="Emery V."/>
            <person name="Picard C."/>
        </authorList>
    </citation>
    <scope>NUCLEOTIDE SEQUENCE</scope>
    <source>
        <strain evidence="2">Stoneville</strain>
        <tissue evidence="2">Whole head</tissue>
    </source>
</reference>
<organism evidence="2 3">
    <name type="scientific">Tenebrio molitor</name>
    <name type="common">Yellow mealworm beetle</name>
    <dbReference type="NCBI Taxonomy" id="7067"/>
    <lineage>
        <taxon>Eukaryota</taxon>
        <taxon>Metazoa</taxon>
        <taxon>Ecdysozoa</taxon>
        <taxon>Arthropoda</taxon>
        <taxon>Hexapoda</taxon>
        <taxon>Insecta</taxon>
        <taxon>Pterygota</taxon>
        <taxon>Neoptera</taxon>
        <taxon>Endopterygota</taxon>
        <taxon>Coleoptera</taxon>
        <taxon>Polyphaga</taxon>
        <taxon>Cucujiformia</taxon>
        <taxon>Tenebrionidae</taxon>
        <taxon>Tenebrio</taxon>
    </lineage>
</organism>
<dbReference type="Proteomes" id="UP000719412">
    <property type="component" value="Unassembled WGS sequence"/>
</dbReference>
<comment type="caution">
    <text evidence="2">The sequence shown here is derived from an EMBL/GenBank/DDBJ whole genome shotgun (WGS) entry which is preliminary data.</text>
</comment>
<feature type="region of interest" description="Disordered" evidence="1">
    <location>
        <begin position="61"/>
        <end position="91"/>
    </location>
</feature>
<dbReference type="EMBL" id="JABDTM020022409">
    <property type="protein sequence ID" value="KAH0815910.1"/>
    <property type="molecule type" value="Genomic_DNA"/>
</dbReference>
<keyword evidence="3" id="KW-1185">Reference proteome</keyword>
<feature type="compositionally biased region" description="Basic and acidic residues" evidence="1">
    <location>
        <begin position="79"/>
        <end position="91"/>
    </location>
</feature>
<feature type="region of interest" description="Disordered" evidence="1">
    <location>
        <begin position="420"/>
        <end position="461"/>
    </location>
</feature>
<accession>A0A8J6HJT3</accession>
<proteinExistence type="predicted"/>
<reference evidence="2" key="2">
    <citation type="submission" date="2021-08" db="EMBL/GenBank/DDBJ databases">
        <authorList>
            <person name="Eriksson T."/>
        </authorList>
    </citation>
    <scope>NUCLEOTIDE SEQUENCE</scope>
    <source>
        <strain evidence="2">Stoneville</strain>
        <tissue evidence="2">Whole head</tissue>
    </source>
</reference>
<gene>
    <name evidence="2" type="ORF">GEV33_006881</name>
</gene>
<protein>
    <submittedName>
        <fullName evidence="2">Uncharacterized protein</fullName>
    </submittedName>
</protein>
<feature type="compositionally biased region" description="Polar residues" evidence="1">
    <location>
        <begin position="382"/>
        <end position="391"/>
    </location>
</feature>
<sequence>MDVCVCLSGADGRVVKGRATLFRHHREVSRVQIPGRMGLPWMLCVVFVLCCPEIRKGEERVGVGGRGKYPGAPPHIRKKREEKTSQPQEQRDMVVLSSDSLIFMAGKDRQAVLDIPSSKTLHFKNPLSPHHGERGMVQKHSPITSWSRLCQTSEQRGAKKRSLLPEVRSIIKSLKVKKLSGVDDITNKMIKRLRDRAVINAVLRPAEVEDYRRHPLPFQLEKTHESRISDVAKAFDKLYHQGLFHKVIAAGFPIGLAIPHAKQDLEITRALALYVDDTAVPVKHSSAEFATQLTSCRGGTTGKPMGFSTTRKYEPRRPLPTFLELGSLTGSYKNQRHQVPTISERGGRRKSKQRRKRATPAAATDKDGESAAPEEHKELESQESPELTASKGTPELPSSRGDVEMETVVYDDFTVIKSRGSRKRRMEDCQQSSDAEKQRKRRAPRKWRPYQSNRPKRTFKEDPQNICFSSAKSTVNGIRMQQINCYIYHSFILKSEKRLKIVIKRIDRNIACDAVVEDLKLQCITSKVSRIAQKQRLVDMVDVEVPREQTGGYNLNKDGMRELRRSARCKLSGMSCVVLVTDGQNRRRQDQTS</sequence>
<feature type="compositionally biased region" description="Basic residues" evidence="1">
    <location>
        <begin position="438"/>
        <end position="448"/>
    </location>
</feature>
<dbReference type="AlphaFoldDB" id="A0A8J6HJT3"/>
<evidence type="ECO:0000313" key="2">
    <source>
        <dbReference type="EMBL" id="KAH0815910.1"/>
    </source>
</evidence>